<reference evidence="2" key="1">
    <citation type="submission" date="2023-03" db="EMBL/GenBank/DDBJ databases">
        <title>Chromosome-level genomes of two armyworms, Mythimna separata and Mythimna loreyi, provide insights into the biosynthesis and reception of sex pheromones.</title>
        <authorList>
            <person name="Zhao H."/>
        </authorList>
    </citation>
    <scope>NUCLEOTIDE SEQUENCE</scope>
    <source>
        <strain evidence="2">BeijingLab</strain>
        <tissue evidence="2">Pupa</tissue>
    </source>
</reference>
<evidence type="ECO:0000313" key="2">
    <source>
        <dbReference type="EMBL" id="KAJ8724710.1"/>
    </source>
</evidence>
<feature type="region of interest" description="Disordered" evidence="1">
    <location>
        <begin position="93"/>
        <end position="116"/>
    </location>
</feature>
<dbReference type="AlphaFoldDB" id="A0AAD7YR72"/>
<proteinExistence type="predicted"/>
<name>A0AAD7YR72_MYTSE</name>
<keyword evidence="3" id="KW-1185">Reference proteome</keyword>
<sequence>MPTWPVVSSADVDRLAEDVTVCIQRAYEEATTIIPRPQGIAFRPLPKQLRDLVRETRRLRKRWQQTRCPAQKAQLNRHAERVRAKLQAFNSESWEDHIASQGPGRGRHHQHSAAPPAVPFGCGPGAPVYGGAAHGCLSGLLEGRARHNAAEGE</sequence>
<protein>
    <submittedName>
        <fullName evidence="2">Uncharacterized protein</fullName>
    </submittedName>
</protein>
<gene>
    <name evidence="2" type="ORF">PYW07_015668</name>
</gene>
<dbReference type="EMBL" id="JARGEI010000010">
    <property type="protein sequence ID" value="KAJ8724710.1"/>
    <property type="molecule type" value="Genomic_DNA"/>
</dbReference>
<evidence type="ECO:0000313" key="3">
    <source>
        <dbReference type="Proteomes" id="UP001231518"/>
    </source>
</evidence>
<evidence type="ECO:0000256" key="1">
    <source>
        <dbReference type="SAM" id="MobiDB-lite"/>
    </source>
</evidence>
<comment type="caution">
    <text evidence="2">The sequence shown here is derived from an EMBL/GenBank/DDBJ whole genome shotgun (WGS) entry which is preliminary data.</text>
</comment>
<accession>A0AAD7YR72</accession>
<organism evidence="2 3">
    <name type="scientific">Mythimna separata</name>
    <name type="common">Oriental armyworm</name>
    <name type="synonym">Pseudaletia separata</name>
    <dbReference type="NCBI Taxonomy" id="271217"/>
    <lineage>
        <taxon>Eukaryota</taxon>
        <taxon>Metazoa</taxon>
        <taxon>Ecdysozoa</taxon>
        <taxon>Arthropoda</taxon>
        <taxon>Hexapoda</taxon>
        <taxon>Insecta</taxon>
        <taxon>Pterygota</taxon>
        <taxon>Neoptera</taxon>
        <taxon>Endopterygota</taxon>
        <taxon>Lepidoptera</taxon>
        <taxon>Glossata</taxon>
        <taxon>Ditrysia</taxon>
        <taxon>Noctuoidea</taxon>
        <taxon>Noctuidae</taxon>
        <taxon>Noctuinae</taxon>
        <taxon>Hadenini</taxon>
        <taxon>Mythimna</taxon>
    </lineage>
</organism>
<dbReference type="Proteomes" id="UP001231518">
    <property type="component" value="Chromosome 7"/>
</dbReference>